<accession>A0ABQ3C2N5</accession>
<dbReference type="InterPro" id="IPR005106">
    <property type="entry name" value="Asp/hSer_DH_NAD-bd"/>
</dbReference>
<keyword evidence="8 13" id="KW-0521">NADP</keyword>
<evidence type="ECO:0000256" key="7">
    <source>
        <dbReference type="ARBA" id="ARBA00022697"/>
    </source>
</evidence>
<comment type="similarity">
    <text evidence="4 13 14">Belongs to the homoserine dehydrogenase family.</text>
</comment>
<evidence type="ECO:0000256" key="12">
    <source>
        <dbReference type="ARBA" id="ARBA00049031"/>
    </source>
</evidence>
<comment type="catalytic activity">
    <reaction evidence="12">
        <text>L-homoserine + NAD(+) = L-aspartate 4-semialdehyde + NADH + H(+)</text>
        <dbReference type="Rhea" id="RHEA:15757"/>
        <dbReference type="ChEBI" id="CHEBI:15378"/>
        <dbReference type="ChEBI" id="CHEBI:57476"/>
        <dbReference type="ChEBI" id="CHEBI:57540"/>
        <dbReference type="ChEBI" id="CHEBI:57945"/>
        <dbReference type="ChEBI" id="CHEBI:537519"/>
        <dbReference type="EC" id="1.1.1.3"/>
    </reaction>
    <physiologicalReaction direction="right-to-left" evidence="12">
        <dbReference type="Rhea" id="RHEA:15759"/>
    </physiologicalReaction>
</comment>
<evidence type="ECO:0000256" key="8">
    <source>
        <dbReference type="ARBA" id="ARBA00022857"/>
    </source>
</evidence>
<evidence type="ECO:0000256" key="5">
    <source>
        <dbReference type="ARBA" id="ARBA00013213"/>
    </source>
</evidence>
<evidence type="ECO:0000259" key="15">
    <source>
        <dbReference type="Pfam" id="PF00742"/>
    </source>
</evidence>
<evidence type="ECO:0000256" key="4">
    <source>
        <dbReference type="ARBA" id="ARBA00006753"/>
    </source>
</evidence>
<comment type="catalytic activity">
    <reaction evidence="11">
        <text>L-homoserine + NADP(+) = L-aspartate 4-semialdehyde + NADPH + H(+)</text>
        <dbReference type="Rhea" id="RHEA:15761"/>
        <dbReference type="ChEBI" id="CHEBI:15378"/>
        <dbReference type="ChEBI" id="CHEBI:57476"/>
        <dbReference type="ChEBI" id="CHEBI:57783"/>
        <dbReference type="ChEBI" id="CHEBI:58349"/>
        <dbReference type="ChEBI" id="CHEBI:537519"/>
        <dbReference type="EC" id="1.1.1.3"/>
    </reaction>
    <physiologicalReaction direction="right-to-left" evidence="11">
        <dbReference type="Rhea" id="RHEA:15763"/>
    </physiologicalReaction>
</comment>
<evidence type="ECO:0000313" key="18">
    <source>
        <dbReference type="Proteomes" id="UP000643403"/>
    </source>
</evidence>
<dbReference type="Gene3D" id="3.40.50.720">
    <property type="entry name" value="NAD(P)-binding Rossmann-like Domain"/>
    <property type="match status" value="1"/>
</dbReference>
<gene>
    <name evidence="17" type="ORF">GCM10008101_19130</name>
</gene>
<dbReference type="EMBL" id="BMXY01000002">
    <property type="protein sequence ID" value="GGZ65432.1"/>
    <property type="molecule type" value="Genomic_DNA"/>
</dbReference>
<feature type="domain" description="Aspartate/homoserine dehydrogenase NAD-binding" evidence="16">
    <location>
        <begin position="33"/>
        <end position="161"/>
    </location>
</feature>
<organism evidence="17 18">
    <name type="scientific">Cognatilysobacter xinjiangensis</name>
    <dbReference type="NCBI Taxonomy" id="546892"/>
    <lineage>
        <taxon>Bacteria</taxon>
        <taxon>Pseudomonadati</taxon>
        <taxon>Pseudomonadota</taxon>
        <taxon>Gammaproteobacteria</taxon>
        <taxon>Lysobacterales</taxon>
        <taxon>Lysobacteraceae</taxon>
        <taxon>Cognatilysobacter</taxon>
    </lineage>
</organism>
<keyword evidence="18" id="KW-1185">Reference proteome</keyword>
<dbReference type="Proteomes" id="UP000643403">
    <property type="component" value="Unassembled WGS sequence"/>
</dbReference>
<evidence type="ECO:0000256" key="2">
    <source>
        <dbReference type="ARBA" id="ARBA00005056"/>
    </source>
</evidence>
<evidence type="ECO:0000259" key="16">
    <source>
        <dbReference type="Pfam" id="PF03447"/>
    </source>
</evidence>
<dbReference type="InterPro" id="IPR019811">
    <property type="entry name" value="HDH_CS"/>
</dbReference>
<dbReference type="PROSITE" id="PS01042">
    <property type="entry name" value="HOMOSER_DHGENASE"/>
    <property type="match status" value="1"/>
</dbReference>
<dbReference type="Pfam" id="PF03447">
    <property type="entry name" value="NAD_binding_3"/>
    <property type="match status" value="1"/>
</dbReference>
<evidence type="ECO:0000256" key="10">
    <source>
        <dbReference type="ARBA" id="ARBA00023167"/>
    </source>
</evidence>
<evidence type="ECO:0000256" key="14">
    <source>
        <dbReference type="RuleBase" id="RU004171"/>
    </source>
</evidence>
<comment type="cofactor">
    <cofactor evidence="1">
        <name>a metal cation</name>
        <dbReference type="ChEBI" id="CHEBI:25213"/>
    </cofactor>
</comment>
<evidence type="ECO:0000256" key="3">
    <source>
        <dbReference type="ARBA" id="ARBA00005062"/>
    </source>
</evidence>
<protein>
    <recommendedName>
        <fullName evidence="5 13">Homoserine dehydrogenase</fullName>
        <shortName evidence="13">HDH</shortName>
        <ecNumber evidence="5 13">1.1.1.3</ecNumber>
    </recommendedName>
</protein>
<dbReference type="PIRSF" id="PIRSF036497">
    <property type="entry name" value="HDH_short"/>
    <property type="match status" value="1"/>
</dbReference>
<dbReference type="InterPro" id="IPR022697">
    <property type="entry name" value="HDH_short"/>
</dbReference>
<evidence type="ECO:0000256" key="1">
    <source>
        <dbReference type="ARBA" id="ARBA00001920"/>
    </source>
</evidence>
<dbReference type="InterPro" id="IPR036291">
    <property type="entry name" value="NAD(P)-bd_dom_sf"/>
</dbReference>
<sequence>MSAVLPDRRPAPVPLPAARMCTATTTIALGLVGPGKVGRAWLAQWAQAAPRLREQGIDLVLRGLIDRRRMWLGASRGEPDALMRDFESSPVPDLHRFGPHLVDEGRLHAVVVDCSGSDAVADHYARWLGQGMHVVTPGKHAGSGPIKRWRAIRDATRDGGRFRHEASVGAGLPVIQTLRSQIDTGDALLDVEGVLSGTLAWLFNRYDGSVPFSALLREAHDLGYTEPDPRDDLSGLDVARKLVILAREAGHPLSLADVSIESLVPESLRDIPLDAFLARLDEFDVPMAARLFAARAERRVLRYTARFDGDGARVALSRVQADAAAAHGRLTDNVIQLRTRRYADNPLVVQGPGAGPEVTAAGVFGDVLAIAHHLGARL</sequence>
<reference evidence="18" key="1">
    <citation type="journal article" date="2019" name="Int. J. Syst. Evol. Microbiol.">
        <title>The Global Catalogue of Microorganisms (GCM) 10K type strain sequencing project: providing services to taxonomists for standard genome sequencing and annotation.</title>
        <authorList>
            <consortium name="The Broad Institute Genomics Platform"/>
            <consortium name="The Broad Institute Genome Sequencing Center for Infectious Disease"/>
            <person name="Wu L."/>
            <person name="Ma J."/>
        </authorList>
    </citation>
    <scope>NUCLEOTIDE SEQUENCE [LARGE SCALE GENOMIC DNA]</scope>
    <source>
        <strain evidence="18">KCTC 22558</strain>
    </source>
</reference>
<proteinExistence type="inferred from homology"/>
<dbReference type="InterPro" id="IPR001342">
    <property type="entry name" value="HDH_cat"/>
</dbReference>
<evidence type="ECO:0000256" key="6">
    <source>
        <dbReference type="ARBA" id="ARBA00022605"/>
    </source>
</evidence>
<dbReference type="InterPro" id="IPR011147">
    <property type="entry name" value="Bifunc_Aspkin/hSer_DH"/>
</dbReference>
<dbReference type="SUPFAM" id="SSF55347">
    <property type="entry name" value="Glyceraldehyde-3-phosphate dehydrogenase-like, C-terminal domain"/>
    <property type="match status" value="1"/>
</dbReference>
<comment type="caution">
    <text evidence="17">The sequence shown here is derived from an EMBL/GenBank/DDBJ whole genome shotgun (WGS) entry which is preliminary data.</text>
</comment>
<name>A0ABQ3C2N5_9GAMM</name>
<keyword evidence="9 13" id="KW-0560">Oxidoreductase</keyword>
<feature type="domain" description="Homoserine dehydrogenase catalytic" evidence="15">
    <location>
        <begin position="173"/>
        <end position="368"/>
    </location>
</feature>
<keyword evidence="6 13" id="KW-0028">Amino-acid biosynthesis</keyword>
<keyword evidence="7 13" id="KW-0791">Threonine biosynthesis</keyword>
<dbReference type="EC" id="1.1.1.3" evidence="5 13"/>
<dbReference type="SUPFAM" id="SSF51735">
    <property type="entry name" value="NAD(P)-binding Rossmann-fold domains"/>
    <property type="match status" value="1"/>
</dbReference>
<dbReference type="PANTHER" id="PTHR43070">
    <property type="match status" value="1"/>
</dbReference>
<comment type="pathway">
    <text evidence="3">Amino-acid biosynthesis; L-methionine biosynthesis via de novo pathway; L-homoserine from L-aspartate: step 3/3.</text>
</comment>
<keyword evidence="10 13" id="KW-0486">Methionine biosynthesis</keyword>
<dbReference type="PANTHER" id="PTHR43070:SF5">
    <property type="entry name" value="HOMOSERINE DEHYDROGENASE"/>
    <property type="match status" value="1"/>
</dbReference>
<evidence type="ECO:0000313" key="17">
    <source>
        <dbReference type="EMBL" id="GGZ65432.1"/>
    </source>
</evidence>
<dbReference type="Pfam" id="PF00742">
    <property type="entry name" value="Homoserine_dh"/>
    <property type="match status" value="1"/>
</dbReference>
<evidence type="ECO:0000256" key="9">
    <source>
        <dbReference type="ARBA" id="ARBA00023002"/>
    </source>
</evidence>
<evidence type="ECO:0000256" key="11">
    <source>
        <dbReference type="ARBA" id="ARBA00048841"/>
    </source>
</evidence>
<comment type="pathway">
    <text evidence="2">Amino-acid biosynthesis; L-threonine biosynthesis; L-threonine from L-aspartate: step 3/5.</text>
</comment>
<evidence type="ECO:0000256" key="13">
    <source>
        <dbReference type="PIRNR" id="PIRNR036497"/>
    </source>
</evidence>
<dbReference type="Gene3D" id="3.30.360.10">
    <property type="entry name" value="Dihydrodipicolinate Reductase, domain 2"/>
    <property type="match status" value="1"/>
</dbReference>